<comment type="caution">
    <text evidence="1">The sequence shown here is derived from an EMBL/GenBank/DDBJ whole genome shotgun (WGS) entry which is preliminary data.</text>
</comment>
<name>A0A4U6BP28_9BRAD</name>
<dbReference type="RefSeq" id="WP_137325186.1">
    <property type="nucleotide sequence ID" value="NZ_JACHIJ010000008.1"/>
</dbReference>
<gene>
    <name evidence="1" type="ORF">YH63_012220</name>
</gene>
<dbReference type="EMBL" id="LBIA02000001">
    <property type="protein sequence ID" value="TKT72122.1"/>
    <property type="molecule type" value="Genomic_DNA"/>
</dbReference>
<dbReference type="InterPro" id="IPR021724">
    <property type="entry name" value="DUF3297"/>
</dbReference>
<proteinExistence type="predicted"/>
<dbReference type="STRING" id="211460.YH63_06780"/>
<dbReference type="Proteomes" id="UP000034832">
    <property type="component" value="Unassembled WGS sequence"/>
</dbReference>
<organism evidence="1 2">
    <name type="scientific">Afipia massiliensis</name>
    <dbReference type="NCBI Taxonomy" id="211460"/>
    <lineage>
        <taxon>Bacteria</taxon>
        <taxon>Pseudomonadati</taxon>
        <taxon>Pseudomonadota</taxon>
        <taxon>Alphaproteobacteria</taxon>
        <taxon>Hyphomicrobiales</taxon>
        <taxon>Nitrobacteraceae</taxon>
        <taxon>Afipia</taxon>
    </lineage>
</organism>
<keyword evidence="2" id="KW-1185">Reference proteome</keyword>
<dbReference type="AlphaFoldDB" id="A0A4U6BP28"/>
<evidence type="ECO:0000313" key="1">
    <source>
        <dbReference type="EMBL" id="TKT72122.1"/>
    </source>
</evidence>
<accession>A0A4U6BP28</accession>
<dbReference type="OrthoDB" id="8756821at2"/>
<sequence length="82" mass="9304">MTMSDQLPDRLSTDPRSPYYNADVLSRDVGIRFKGVEKNNVEEYCVSEGWVRVTAGSSKDRFGNPLTIKLTGAVEPYFRDEK</sequence>
<evidence type="ECO:0000313" key="2">
    <source>
        <dbReference type="Proteomes" id="UP000034832"/>
    </source>
</evidence>
<protein>
    <submittedName>
        <fullName evidence="1">DUF3297 family protein</fullName>
    </submittedName>
</protein>
<dbReference type="Pfam" id="PF11730">
    <property type="entry name" value="DUF3297"/>
    <property type="match status" value="1"/>
</dbReference>
<reference evidence="1" key="1">
    <citation type="submission" date="2019-04" db="EMBL/GenBank/DDBJ databases">
        <title>Whole genome sequencing of cave bacteria.</title>
        <authorList>
            <person name="Gan H.M."/>
            <person name="Barton H."/>
            <person name="Savka M.A."/>
        </authorList>
    </citation>
    <scope>NUCLEOTIDE SEQUENCE [LARGE SCALE GENOMIC DNA]</scope>
    <source>
        <strain evidence="1">LC387</strain>
    </source>
</reference>